<dbReference type="InterPro" id="IPR053842">
    <property type="entry name" value="NikA-like"/>
</dbReference>
<name>A0A1G8NBK3_9PSED</name>
<organism evidence="2 3">
    <name type="scientific">Pseudomonas panipatensis</name>
    <dbReference type="NCBI Taxonomy" id="428992"/>
    <lineage>
        <taxon>Bacteria</taxon>
        <taxon>Pseudomonadati</taxon>
        <taxon>Pseudomonadota</taxon>
        <taxon>Gammaproteobacteria</taxon>
        <taxon>Pseudomonadales</taxon>
        <taxon>Pseudomonadaceae</taxon>
        <taxon>Pseudomonas</taxon>
    </lineage>
</organism>
<reference evidence="3" key="1">
    <citation type="submission" date="2016-10" db="EMBL/GenBank/DDBJ databases">
        <authorList>
            <person name="Varghese N."/>
            <person name="Submissions S."/>
        </authorList>
    </citation>
    <scope>NUCLEOTIDE SEQUENCE [LARGE SCALE GENOMIC DNA]</scope>
    <source>
        <strain evidence="3">CCM 7469</strain>
    </source>
</reference>
<sequence length="190" mass="20908">MSTDQTASGRALNIHLGPDLKARWNAYCARLGKKPGAAIREAVEAQLSKADESPAVASVRPAPKRQADERPDEGGKARIEVRLTPSEKAAVHELAEAEGCSPQQWIINTVRATLTRQPQFGMRELDALGESNYQLLAIGRNLNQIAKRLNEGSPGTVTVEHIEKLRKVIEQHTEVVSKAMRASLERWSLE</sequence>
<dbReference type="OrthoDB" id="3268032at2"/>
<proteinExistence type="predicted"/>
<protein>
    <submittedName>
        <fullName evidence="2">Mobilisation protein (MobC)</fullName>
    </submittedName>
</protein>
<dbReference type="STRING" id="428992.SAMN05216272_1245"/>
<feature type="compositionally biased region" description="Basic and acidic residues" evidence="1">
    <location>
        <begin position="65"/>
        <end position="76"/>
    </location>
</feature>
<dbReference type="Proteomes" id="UP000199636">
    <property type="component" value="Unassembled WGS sequence"/>
</dbReference>
<dbReference type="EMBL" id="FNDS01000024">
    <property type="protein sequence ID" value="SDI77447.1"/>
    <property type="molecule type" value="Genomic_DNA"/>
</dbReference>
<evidence type="ECO:0000313" key="2">
    <source>
        <dbReference type="EMBL" id="SDI77447.1"/>
    </source>
</evidence>
<evidence type="ECO:0000256" key="1">
    <source>
        <dbReference type="SAM" id="MobiDB-lite"/>
    </source>
</evidence>
<feature type="region of interest" description="Disordered" evidence="1">
    <location>
        <begin position="45"/>
        <end position="76"/>
    </location>
</feature>
<gene>
    <name evidence="2" type="ORF">SAMN05216272_1245</name>
</gene>
<accession>A0A1G8NBK3</accession>
<evidence type="ECO:0000313" key="3">
    <source>
        <dbReference type="Proteomes" id="UP000199636"/>
    </source>
</evidence>
<keyword evidence="3" id="KW-1185">Reference proteome</keyword>
<dbReference type="Pfam" id="PF21983">
    <property type="entry name" value="NikA-like"/>
    <property type="match status" value="1"/>
</dbReference>
<dbReference type="RefSeq" id="WP_090268528.1">
    <property type="nucleotide sequence ID" value="NZ_FNDS01000024.1"/>
</dbReference>
<dbReference type="AlphaFoldDB" id="A0A1G8NBK3"/>